<dbReference type="Gene3D" id="3.40.50.10440">
    <property type="entry name" value="Dihydroxyacetone kinase, domain 1"/>
    <property type="match status" value="1"/>
</dbReference>
<dbReference type="PATRIC" id="fig|1140003.3.peg.1852"/>
<dbReference type="eggNOG" id="COG1307">
    <property type="taxonomic scope" value="Bacteria"/>
</dbReference>
<evidence type="ECO:0000256" key="2">
    <source>
        <dbReference type="ARBA" id="ARBA00023121"/>
    </source>
</evidence>
<dbReference type="SUPFAM" id="SSF82549">
    <property type="entry name" value="DAK1/DegV-like"/>
    <property type="match status" value="1"/>
</dbReference>
<dbReference type="Pfam" id="PF02645">
    <property type="entry name" value="DegV"/>
    <property type="match status" value="1"/>
</dbReference>
<keyword evidence="4" id="KW-1185">Reference proteome</keyword>
<evidence type="ECO:0000256" key="1">
    <source>
        <dbReference type="ARBA" id="ARBA00003238"/>
    </source>
</evidence>
<evidence type="ECO:0000313" key="3">
    <source>
        <dbReference type="EMBL" id="EOT83049.1"/>
    </source>
</evidence>
<accession>S0NP74</accession>
<sequence length="293" mass="32740">MNPYNITCSSTVDIDPEYLTQHHIAYLPFHFRLHQNDYQDDFGQSFSLSDFYEAIRQGALPTTSQNNPEEYCIFFEPFLQKGEDILHLAFSSGLSGDYQSACIAKDLLKETYPDRNIYIIDSLAASSGYGLLLTDLIAQKQAGLTLDELATYALDKRLTIQHWFFSSDLAHYKRGGRISATSATIGGLLNICPVMTMDIQGKLVPKYKVRGKKKALHALVDECVTHVSQTTDPIRCLISHSDCEQEAHLLANELKQALPQKNMQIDIYPIGTVIGSHTGPGTVALFFTGDMRH</sequence>
<comment type="function">
    <text evidence="1">May bind long-chain fatty acids, such as palmitate, and may play a role in lipid transport or fatty acid metabolism.</text>
</comment>
<dbReference type="PROSITE" id="PS51482">
    <property type="entry name" value="DEGV"/>
    <property type="match status" value="1"/>
</dbReference>
<reference evidence="3 4" key="1">
    <citation type="submission" date="2013-03" db="EMBL/GenBank/DDBJ databases">
        <title>The Genome Sequence of Enterococcus sulfureus ATCC_49903 (PacBio/Illumina hybrid assembly).</title>
        <authorList>
            <consortium name="The Broad Institute Genomics Platform"/>
            <consortium name="The Broad Institute Genome Sequencing Center for Infectious Disease"/>
            <person name="Earl A."/>
            <person name="Russ C."/>
            <person name="Gilmore M."/>
            <person name="Surin D."/>
            <person name="Walker B."/>
            <person name="Young S."/>
            <person name="Zeng Q."/>
            <person name="Gargeya S."/>
            <person name="Fitzgerald M."/>
            <person name="Haas B."/>
            <person name="Abouelleil A."/>
            <person name="Allen A.W."/>
            <person name="Alvarado L."/>
            <person name="Arachchi H.M."/>
            <person name="Berlin A.M."/>
            <person name="Chapman S.B."/>
            <person name="Gainer-Dewar J."/>
            <person name="Goldberg J."/>
            <person name="Griggs A."/>
            <person name="Gujja S."/>
            <person name="Hansen M."/>
            <person name="Howarth C."/>
            <person name="Imamovic A."/>
            <person name="Ireland A."/>
            <person name="Larimer J."/>
            <person name="McCowan C."/>
            <person name="Murphy C."/>
            <person name="Pearson M."/>
            <person name="Poon T.W."/>
            <person name="Priest M."/>
            <person name="Roberts A."/>
            <person name="Saif S."/>
            <person name="Shea T."/>
            <person name="Sisk P."/>
            <person name="Sykes S."/>
            <person name="Wortman J."/>
            <person name="Nusbaum C."/>
            <person name="Birren B."/>
        </authorList>
    </citation>
    <scope>NUCLEOTIDE SEQUENCE [LARGE SCALE GENOMIC DNA]</scope>
    <source>
        <strain evidence="3 4">ATCC 49903</strain>
    </source>
</reference>
<gene>
    <name evidence="3" type="ORF">I573_02162</name>
</gene>
<dbReference type="InterPro" id="IPR003797">
    <property type="entry name" value="DegV"/>
</dbReference>
<dbReference type="PANTHER" id="PTHR33434:SF3">
    <property type="entry name" value="DEGV DOMAIN-CONTAINING PROTEIN YITS"/>
    <property type="match status" value="1"/>
</dbReference>
<protein>
    <recommendedName>
        <fullName evidence="5">DegV family protein</fullName>
    </recommendedName>
</protein>
<dbReference type="PANTHER" id="PTHR33434">
    <property type="entry name" value="DEGV DOMAIN-CONTAINING PROTEIN DR_1986-RELATED"/>
    <property type="match status" value="1"/>
</dbReference>
<dbReference type="OrthoDB" id="9780660at2"/>
<dbReference type="EMBL" id="ASWO01000007">
    <property type="protein sequence ID" value="EOT83049.1"/>
    <property type="molecule type" value="Genomic_DNA"/>
</dbReference>
<evidence type="ECO:0000313" key="4">
    <source>
        <dbReference type="Proteomes" id="UP000015961"/>
    </source>
</evidence>
<keyword evidence="2" id="KW-0446">Lipid-binding</keyword>
<dbReference type="Gene3D" id="3.30.1180.10">
    <property type="match status" value="1"/>
</dbReference>
<proteinExistence type="predicted"/>
<dbReference type="Gene3D" id="2.20.28.50">
    <property type="entry name" value="degv family protein"/>
    <property type="match status" value="1"/>
</dbReference>
<dbReference type="InterPro" id="IPR050270">
    <property type="entry name" value="DegV_domain_contain"/>
</dbReference>
<dbReference type="NCBIfam" id="TIGR00762">
    <property type="entry name" value="DegV"/>
    <property type="match status" value="1"/>
</dbReference>
<comment type="caution">
    <text evidence="3">The sequence shown here is derived from an EMBL/GenBank/DDBJ whole genome shotgun (WGS) entry which is preliminary data.</text>
</comment>
<dbReference type="AlphaFoldDB" id="S0NP74"/>
<dbReference type="STRING" id="1140003.OMY_01921"/>
<name>S0NP74_9ENTE</name>
<dbReference type="Proteomes" id="UP000015961">
    <property type="component" value="Unassembled WGS sequence"/>
</dbReference>
<organism evidence="3 4">
    <name type="scientific">Enterococcus sulfureus ATCC 49903</name>
    <dbReference type="NCBI Taxonomy" id="1140003"/>
    <lineage>
        <taxon>Bacteria</taxon>
        <taxon>Bacillati</taxon>
        <taxon>Bacillota</taxon>
        <taxon>Bacilli</taxon>
        <taxon>Lactobacillales</taxon>
        <taxon>Enterococcaceae</taxon>
        <taxon>Enterococcus</taxon>
    </lineage>
</organism>
<dbReference type="InterPro" id="IPR043168">
    <property type="entry name" value="DegV_C"/>
</dbReference>
<dbReference type="GO" id="GO:0008289">
    <property type="term" value="F:lipid binding"/>
    <property type="evidence" value="ECO:0007669"/>
    <property type="project" value="UniProtKB-KW"/>
</dbReference>
<evidence type="ECO:0008006" key="5">
    <source>
        <dbReference type="Google" id="ProtNLM"/>
    </source>
</evidence>
<dbReference type="RefSeq" id="WP_016186353.1">
    <property type="nucleotide sequence ID" value="NZ_ASWO01000007.1"/>
</dbReference>